<protein>
    <submittedName>
        <fullName evidence="2">Uncharacterized protein</fullName>
    </submittedName>
</protein>
<evidence type="ECO:0000256" key="1">
    <source>
        <dbReference type="SAM" id="MobiDB-lite"/>
    </source>
</evidence>
<feature type="compositionally biased region" description="Low complexity" evidence="1">
    <location>
        <begin position="32"/>
        <end position="54"/>
    </location>
</feature>
<reference evidence="2" key="1">
    <citation type="journal article" date="2019" name="Environ. Microbiol.">
        <title>Fungal ecological strategies reflected in gene transcription - a case study of two litter decomposers.</title>
        <authorList>
            <person name="Barbi F."/>
            <person name="Kohler A."/>
            <person name="Barry K."/>
            <person name="Baskaran P."/>
            <person name="Daum C."/>
            <person name="Fauchery L."/>
            <person name="Ihrmark K."/>
            <person name="Kuo A."/>
            <person name="LaButti K."/>
            <person name="Lipzen A."/>
            <person name="Morin E."/>
            <person name="Grigoriev I.V."/>
            <person name="Henrissat B."/>
            <person name="Lindahl B."/>
            <person name="Martin F."/>
        </authorList>
    </citation>
    <scope>NUCLEOTIDE SEQUENCE</scope>
    <source>
        <strain evidence="2">JB14</strain>
    </source>
</reference>
<accession>A0A6A4HF05</accession>
<dbReference type="Proteomes" id="UP000799118">
    <property type="component" value="Unassembled WGS sequence"/>
</dbReference>
<evidence type="ECO:0000313" key="2">
    <source>
        <dbReference type="EMBL" id="KAE9396400.1"/>
    </source>
</evidence>
<name>A0A6A4HF05_9AGAR</name>
<proteinExistence type="predicted"/>
<gene>
    <name evidence="2" type="ORF">BT96DRAFT_922158</name>
</gene>
<dbReference type="OrthoDB" id="3050608at2759"/>
<dbReference type="AlphaFoldDB" id="A0A6A4HF05"/>
<sequence>MSSLLNKLTQGSSSDSNTDSNTGMTGNNSSDGMTGNQTGNQMGNQMGNTGSNQNEDYGDKGLDFLEKKSGHSLGRDTNEKITDGARGQFEKMTGKDVPSKFSN</sequence>
<keyword evidence="3" id="KW-1185">Reference proteome</keyword>
<feature type="region of interest" description="Disordered" evidence="1">
    <location>
        <begin position="1"/>
        <end position="103"/>
    </location>
</feature>
<dbReference type="EMBL" id="ML769514">
    <property type="protein sequence ID" value="KAE9396400.1"/>
    <property type="molecule type" value="Genomic_DNA"/>
</dbReference>
<feature type="compositionally biased region" description="Basic and acidic residues" evidence="1">
    <location>
        <begin position="57"/>
        <end position="103"/>
    </location>
</feature>
<evidence type="ECO:0000313" key="3">
    <source>
        <dbReference type="Proteomes" id="UP000799118"/>
    </source>
</evidence>
<organism evidence="2 3">
    <name type="scientific">Gymnopus androsaceus JB14</name>
    <dbReference type="NCBI Taxonomy" id="1447944"/>
    <lineage>
        <taxon>Eukaryota</taxon>
        <taxon>Fungi</taxon>
        <taxon>Dikarya</taxon>
        <taxon>Basidiomycota</taxon>
        <taxon>Agaricomycotina</taxon>
        <taxon>Agaricomycetes</taxon>
        <taxon>Agaricomycetidae</taxon>
        <taxon>Agaricales</taxon>
        <taxon>Marasmiineae</taxon>
        <taxon>Omphalotaceae</taxon>
        <taxon>Gymnopus</taxon>
    </lineage>
</organism>
<feature type="compositionally biased region" description="Low complexity" evidence="1">
    <location>
        <begin position="11"/>
        <end position="23"/>
    </location>
</feature>
<feature type="compositionally biased region" description="Polar residues" evidence="1">
    <location>
        <begin position="1"/>
        <end position="10"/>
    </location>
</feature>